<comment type="caution">
    <text evidence="2">The sequence shown here is derived from an EMBL/GenBank/DDBJ whole genome shotgun (WGS) entry which is preliminary data.</text>
</comment>
<evidence type="ECO:0000313" key="3">
    <source>
        <dbReference type="Proteomes" id="UP001500518"/>
    </source>
</evidence>
<organism evidence="2 3">
    <name type="scientific">Erythrobacter westpacificensis</name>
    <dbReference type="NCBI Taxonomy" id="1055231"/>
    <lineage>
        <taxon>Bacteria</taxon>
        <taxon>Pseudomonadati</taxon>
        <taxon>Pseudomonadota</taxon>
        <taxon>Alphaproteobacteria</taxon>
        <taxon>Sphingomonadales</taxon>
        <taxon>Erythrobacteraceae</taxon>
        <taxon>Erythrobacter/Porphyrobacter group</taxon>
        <taxon>Erythrobacter</taxon>
    </lineage>
</organism>
<keyword evidence="1" id="KW-1133">Transmembrane helix</keyword>
<reference evidence="3" key="1">
    <citation type="journal article" date="2019" name="Int. J. Syst. Evol. Microbiol.">
        <title>The Global Catalogue of Microorganisms (GCM) 10K type strain sequencing project: providing services to taxonomists for standard genome sequencing and annotation.</title>
        <authorList>
            <consortium name="The Broad Institute Genomics Platform"/>
            <consortium name="The Broad Institute Genome Sequencing Center for Infectious Disease"/>
            <person name="Wu L."/>
            <person name="Ma J."/>
        </authorList>
    </citation>
    <scope>NUCLEOTIDE SEQUENCE [LARGE SCALE GENOMIC DNA]</scope>
    <source>
        <strain evidence="3">JCM 18014</strain>
    </source>
</reference>
<evidence type="ECO:0000256" key="1">
    <source>
        <dbReference type="SAM" id="Phobius"/>
    </source>
</evidence>
<protein>
    <recommendedName>
        <fullName evidence="4">DUF4350 domain-containing protein</fullName>
    </recommendedName>
</protein>
<keyword evidence="1" id="KW-0472">Membrane</keyword>
<proteinExistence type="predicted"/>
<dbReference type="RefSeq" id="WP_346032616.1">
    <property type="nucleotide sequence ID" value="NZ_BAABHV010000010.1"/>
</dbReference>
<name>A0ABP9KDZ8_9SPHN</name>
<keyword evidence="1" id="KW-0812">Transmembrane</keyword>
<evidence type="ECO:0000313" key="2">
    <source>
        <dbReference type="EMBL" id="GAA5053932.1"/>
    </source>
</evidence>
<sequence>MSRRTSPFRPGTVLALLAVGALAFLLFLYSLGQGWTGGEESNGGNHAAANGLNGFSGLVTLLERTGRNVTLSRNPADMREYGLQVLTPPLMTSPEEFGELLDQRMNGGMGPTLVVLPKWIAMPVPDVEDVESEDGWVMLLGATSPLWFNQIEIAEGAGLDVGQTGGWQGLGGSGDLPDETQVQALTSDEENTFRALLTDSEGDVLAAELVQREDYDPWPVIVVFEPDLVNNYGMADRARAEVALQLVERATLGEDMPIRFDLSLNGLGAAQNLLTLAFRPPFLAATLCLLLAALVIGWRAFRRFGPPVAEAPAVSQGKRQLARNGAALVQRVKRWHLLKRPYEDMVGRRVANALGLGDAETDAREVAIDEALHRRGHDGEQFSRLAADLRDAEKPRDILRAARRLRTFERTLTQ</sequence>
<gene>
    <name evidence="2" type="ORF">GCM10023208_16270</name>
</gene>
<accession>A0ABP9KDZ8</accession>
<keyword evidence="3" id="KW-1185">Reference proteome</keyword>
<evidence type="ECO:0008006" key="4">
    <source>
        <dbReference type="Google" id="ProtNLM"/>
    </source>
</evidence>
<feature type="transmembrane region" description="Helical" evidence="1">
    <location>
        <begin position="282"/>
        <end position="301"/>
    </location>
</feature>
<dbReference type="EMBL" id="BAABHV010000010">
    <property type="protein sequence ID" value="GAA5053932.1"/>
    <property type="molecule type" value="Genomic_DNA"/>
</dbReference>
<dbReference type="Proteomes" id="UP001500518">
    <property type="component" value="Unassembled WGS sequence"/>
</dbReference>